<evidence type="ECO:0000256" key="5">
    <source>
        <dbReference type="ARBA" id="ARBA00023002"/>
    </source>
</evidence>
<dbReference type="InterPro" id="IPR036188">
    <property type="entry name" value="FAD/NAD-bd_sf"/>
</dbReference>
<protein>
    <submittedName>
        <fullName evidence="7">Glucose oxidase</fullName>
    </submittedName>
</protein>
<keyword evidence="5" id="KW-0560">Oxidoreductase</keyword>
<evidence type="ECO:0000256" key="1">
    <source>
        <dbReference type="ARBA" id="ARBA00001974"/>
    </source>
</evidence>
<dbReference type="EMBL" id="BLKC01000027">
    <property type="protein sequence ID" value="GFF35813.1"/>
    <property type="molecule type" value="Genomic_DNA"/>
</dbReference>
<comment type="similarity">
    <text evidence="2">Belongs to the GMC oxidoreductase family.</text>
</comment>
<evidence type="ECO:0000256" key="2">
    <source>
        <dbReference type="ARBA" id="ARBA00010790"/>
    </source>
</evidence>
<reference evidence="7 8" key="1">
    <citation type="submission" date="2020-01" db="EMBL/GenBank/DDBJ databases">
        <title>Draft genome sequence of Aspergillus udagawae IFM 46972.</title>
        <authorList>
            <person name="Takahashi H."/>
            <person name="Yaguchi T."/>
        </authorList>
    </citation>
    <scope>NUCLEOTIDE SEQUENCE [LARGE SCALE GENOMIC DNA]</scope>
    <source>
        <strain evidence="7 8">IFM 46972</strain>
    </source>
</reference>
<dbReference type="Proteomes" id="UP000465221">
    <property type="component" value="Unassembled WGS sequence"/>
</dbReference>
<comment type="cofactor">
    <cofactor evidence="1">
        <name>FAD</name>
        <dbReference type="ChEBI" id="CHEBI:57692"/>
    </cofactor>
</comment>
<sequence length="206" mass="22997">MSAANMLSLFKIQYHIIFENPTPIAEVLVTPKGTKFYAEYWGLLPFARGNVHIASTDPLQQPSINPNYMMLGGTCSSRSAQANSSASFQHCSHERTHHWRIHTGIHHSSHWRHRHPVGFLDQLCISRQLPPRRYRSHDASGHGRCRGYQAYVYATANVRVVDASVLPFQVCGHSMSTLYAVSECAADLIKTGNYGALVMQAGQGYI</sequence>
<dbReference type="PANTHER" id="PTHR11552:SF201">
    <property type="entry name" value="GLUCOSE-METHANOL-CHOLINE OXIDOREDUCTASE N-TERMINAL DOMAIN-CONTAINING PROTEIN"/>
    <property type="match status" value="1"/>
</dbReference>
<name>A0A8H3NKJ8_9EURO</name>
<evidence type="ECO:0000259" key="6">
    <source>
        <dbReference type="Pfam" id="PF05199"/>
    </source>
</evidence>
<keyword evidence="4" id="KW-0274">FAD</keyword>
<evidence type="ECO:0000313" key="7">
    <source>
        <dbReference type="EMBL" id="GFF35813.1"/>
    </source>
</evidence>
<comment type="caution">
    <text evidence="7">The sequence shown here is derived from an EMBL/GenBank/DDBJ whole genome shotgun (WGS) entry which is preliminary data.</text>
</comment>
<dbReference type="Gene3D" id="3.30.560.10">
    <property type="entry name" value="Glucose Oxidase, domain 3"/>
    <property type="match status" value="1"/>
</dbReference>
<dbReference type="GO" id="GO:0016614">
    <property type="term" value="F:oxidoreductase activity, acting on CH-OH group of donors"/>
    <property type="evidence" value="ECO:0007669"/>
    <property type="project" value="InterPro"/>
</dbReference>
<dbReference type="Gene3D" id="3.50.50.60">
    <property type="entry name" value="FAD/NAD(P)-binding domain"/>
    <property type="match status" value="1"/>
</dbReference>
<evidence type="ECO:0000256" key="3">
    <source>
        <dbReference type="ARBA" id="ARBA00022630"/>
    </source>
</evidence>
<dbReference type="SUPFAM" id="SSF54373">
    <property type="entry name" value="FAD-linked reductases, C-terminal domain"/>
    <property type="match status" value="1"/>
</dbReference>
<dbReference type="InterPro" id="IPR012132">
    <property type="entry name" value="GMC_OxRdtase"/>
</dbReference>
<dbReference type="GO" id="GO:0050660">
    <property type="term" value="F:flavin adenine dinucleotide binding"/>
    <property type="evidence" value="ECO:0007669"/>
    <property type="project" value="InterPro"/>
</dbReference>
<dbReference type="SUPFAM" id="SSF51905">
    <property type="entry name" value="FAD/NAD(P)-binding domain"/>
    <property type="match status" value="1"/>
</dbReference>
<dbReference type="Pfam" id="PF05199">
    <property type="entry name" value="GMC_oxred_C"/>
    <property type="match status" value="1"/>
</dbReference>
<evidence type="ECO:0000256" key="4">
    <source>
        <dbReference type="ARBA" id="ARBA00022827"/>
    </source>
</evidence>
<accession>A0A8H3NKJ8</accession>
<evidence type="ECO:0000313" key="8">
    <source>
        <dbReference type="Proteomes" id="UP000465221"/>
    </source>
</evidence>
<proteinExistence type="inferred from homology"/>
<keyword evidence="3" id="KW-0285">Flavoprotein</keyword>
<gene>
    <name evidence="7" type="ORF">IFM46972_04680</name>
</gene>
<dbReference type="PANTHER" id="PTHR11552">
    <property type="entry name" value="GLUCOSE-METHANOL-CHOLINE GMC OXIDOREDUCTASE"/>
    <property type="match status" value="1"/>
</dbReference>
<feature type="domain" description="Glucose-methanol-choline oxidoreductase C-terminal" evidence="6">
    <location>
        <begin position="152"/>
        <end position="181"/>
    </location>
</feature>
<organism evidence="7 8">
    <name type="scientific">Aspergillus udagawae</name>
    <dbReference type="NCBI Taxonomy" id="91492"/>
    <lineage>
        <taxon>Eukaryota</taxon>
        <taxon>Fungi</taxon>
        <taxon>Dikarya</taxon>
        <taxon>Ascomycota</taxon>
        <taxon>Pezizomycotina</taxon>
        <taxon>Eurotiomycetes</taxon>
        <taxon>Eurotiomycetidae</taxon>
        <taxon>Eurotiales</taxon>
        <taxon>Aspergillaceae</taxon>
        <taxon>Aspergillus</taxon>
        <taxon>Aspergillus subgen. Fumigati</taxon>
    </lineage>
</organism>
<dbReference type="AlphaFoldDB" id="A0A8H3NKJ8"/>
<dbReference type="InterPro" id="IPR007867">
    <property type="entry name" value="GMC_OxRtase_C"/>
</dbReference>